<accession>A0A1Z5IMB2</accession>
<protein>
    <submittedName>
        <fullName evidence="1">Uncharacterized protein</fullName>
    </submittedName>
</protein>
<comment type="caution">
    <text evidence="1">The sequence shown here is derived from an EMBL/GenBank/DDBJ whole genome shotgun (WGS) entry which is preliminary data.</text>
</comment>
<evidence type="ECO:0000313" key="1">
    <source>
        <dbReference type="EMBL" id="GAX02846.1"/>
    </source>
</evidence>
<dbReference type="AlphaFoldDB" id="A0A1Z5IMB2"/>
<dbReference type="Proteomes" id="UP000198430">
    <property type="component" value="Unassembled WGS sequence"/>
</dbReference>
<proteinExistence type="predicted"/>
<name>A0A1Z5IMB2_9LACO</name>
<dbReference type="EMBL" id="BCMH01000002">
    <property type="protein sequence ID" value="GAX02846.1"/>
    <property type="molecule type" value="Genomic_DNA"/>
</dbReference>
<keyword evidence="2" id="KW-1185">Reference proteome</keyword>
<organism evidence="1 2">
    <name type="scientific">Secundilactobacillus pentosiphilus</name>
    <dbReference type="NCBI Taxonomy" id="1714682"/>
    <lineage>
        <taxon>Bacteria</taxon>
        <taxon>Bacillati</taxon>
        <taxon>Bacillota</taxon>
        <taxon>Bacilli</taxon>
        <taxon>Lactobacillales</taxon>
        <taxon>Lactobacillaceae</taxon>
        <taxon>Secundilactobacillus</taxon>
    </lineage>
</organism>
<gene>
    <name evidence="1" type="ORF">IWT140_00444</name>
</gene>
<reference evidence="1 2" key="1">
    <citation type="submission" date="2015-11" db="EMBL/GenBank/DDBJ databases">
        <title>Draft genome sequences of new species of the genus Lactobacillus isolated from orchardgrass silage.</title>
        <authorList>
            <person name="Tohno M."/>
            <person name="Tanizawa Y."/>
            <person name="Arita M."/>
        </authorList>
    </citation>
    <scope>NUCLEOTIDE SEQUENCE [LARGE SCALE GENOMIC DNA]</scope>
    <source>
        <strain evidence="1 2">IWT140</strain>
    </source>
</reference>
<dbReference type="RefSeq" id="WP_125923987.1">
    <property type="nucleotide sequence ID" value="NZ_BCMH01000002.1"/>
</dbReference>
<evidence type="ECO:0000313" key="2">
    <source>
        <dbReference type="Proteomes" id="UP000198430"/>
    </source>
</evidence>
<sequence>MNDHLKNKVAIITGRSGGLEIIISECYVCEKISISLTYLNESDTEKAIVGDSSSAIFLKQDGTSKTTKAIDN</sequence>